<organism evidence="1 2">
    <name type="scientific">Robertmurraya siralis</name>
    <dbReference type="NCBI Taxonomy" id="77777"/>
    <lineage>
        <taxon>Bacteria</taxon>
        <taxon>Bacillati</taxon>
        <taxon>Bacillota</taxon>
        <taxon>Bacilli</taxon>
        <taxon>Bacillales</taxon>
        <taxon>Bacillaceae</taxon>
        <taxon>Robertmurraya</taxon>
    </lineage>
</organism>
<reference evidence="1" key="1">
    <citation type="submission" date="2021-03" db="EMBL/GenBank/DDBJ databases">
        <title>Antimicrobial resistance genes in bacteria isolated from Japanese honey, and their potential for conferring macrolide and lincosamide resistance in the American foulbrood pathogen Paenibacillus larvae.</title>
        <authorList>
            <person name="Okamoto M."/>
            <person name="Kumagai M."/>
            <person name="Kanamori H."/>
            <person name="Takamatsu D."/>
        </authorList>
    </citation>
    <scope>NUCLEOTIDE SEQUENCE</scope>
    <source>
        <strain evidence="1">J27TS8</strain>
    </source>
</reference>
<protein>
    <submittedName>
        <fullName evidence="1">Uncharacterized protein</fullName>
    </submittedName>
</protein>
<dbReference type="AlphaFoldDB" id="A0A919WHJ3"/>
<name>A0A919WHJ3_9BACI</name>
<accession>A0A919WHJ3</accession>
<evidence type="ECO:0000313" key="2">
    <source>
        <dbReference type="Proteomes" id="UP000682111"/>
    </source>
</evidence>
<keyword evidence="2" id="KW-1185">Reference proteome</keyword>
<sequence>MHSPKNKDMKLLFPDLVALSEENMKKVRKNTDFRLSTKGSEKPFSLSFVIFSFRNGGKKADFRFGRLLSGGRAVSLLVADAPVGSHLSR</sequence>
<dbReference type="EMBL" id="BORC01000003">
    <property type="protein sequence ID" value="GIN62126.1"/>
    <property type="molecule type" value="Genomic_DNA"/>
</dbReference>
<evidence type="ECO:0000313" key="1">
    <source>
        <dbReference type="EMBL" id="GIN62126.1"/>
    </source>
</evidence>
<comment type="caution">
    <text evidence="1">The sequence shown here is derived from an EMBL/GenBank/DDBJ whole genome shotgun (WGS) entry which is preliminary data.</text>
</comment>
<gene>
    <name evidence="1" type="ORF">J27TS8_21190</name>
</gene>
<proteinExistence type="predicted"/>
<dbReference type="Proteomes" id="UP000682111">
    <property type="component" value="Unassembled WGS sequence"/>
</dbReference>